<dbReference type="AlphaFoldDB" id="A0A8T8E211"/>
<reference evidence="1 2" key="1">
    <citation type="submission" date="2021-01" db="EMBL/GenBank/DDBJ databases">
        <title>Genome Sequence and Methylation Pattern of Haloterrigena salifodinae BOL5-1, An Extremely Halophilic Archaeon from a Bolivian Salt Mine.</title>
        <authorList>
            <person name="DasSarma P."/>
            <person name="Anton B.P."/>
            <person name="DasSarma S.L."/>
            <person name="von Ehrenheim H.A.L."/>
            <person name="Martinez F.L."/>
            <person name="Guzman D."/>
            <person name="Roberts R.J."/>
            <person name="DasSarma S."/>
        </authorList>
    </citation>
    <scope>NUCLEOTIDE SEQUENCE [LARGE SCALE GENOMIC DNA]</scope>
    <source>
        <strain evidence="1 2">BOL5-1</strain>
    </source>
</reference>
<accession>A0A8T8E211</accession>
<dbReference type="EMBL" id="CP069188">
    <property type="protein sequence ID" value="QRV15460.1"/>
    <property type="molecule type" value="Genomic_DNA"/>
</dbReference>
<gene>
    <name evidence="1" type="ORF">JMJ58_00730</name>
</gene>
<dbReference type="RefSeq" id="WP_204747983.1">
    <property type="nucleotide sequence ID" value="NZ_CP069188.1"/>
</dbReference>
<proteinExistence type="predicted"/>
<protein>
    <submittedName>
        <fullName evidence="1">Uncharacterized protein</fullName>
    </submittedName>
</protein>
<evidence type="ECO:0000313" key="2">
    <source>
        <dbReference type="Proteomes" id="UP000637819"/>
    </source>
</evidence>
<sequence>MARNKQIRVNESDLSALKTARDEIDDSLALGAVARLGAMQLLNEDSNGDIEVGF</sequence>
<evidence type="ECO:0000313" key="1">
    <source>
        <dbReference type="EMBL" id="QRV15460.1"/>
    </source>
</evidence>
<dbReference type="KEGG" id="hsal:JMJ58_00730"/>
<name>A0A8T8E211_9EURY</name>
<organism evidence="1 2">
    <name type="scientific">Haloterrigena salifodinae</name>
    <dbReference type="NCBI Taxonomy" id="2675099"/>
    <lineage>
        <taxon>Archaea</taxon>
        <taxon>Methanobacteriati</taxon>
        <taxon>Methanobacteriota</taxon>
        <taxon>Stenosarchaea group</taxon>
        <taxon>Halobacteria</taxon>
        <taxon>Halobacteriales</taxon>
        <taxon>Natrialbaceae</taxon>
        <taxon>Haloterrigena</taxon>
    </lineage>
</organism>
<dbReference type="GeneID" id="62873604"/>
<dbReference type="OrthoDB" id="379570at2157"/>
<dbReference type="Proteomes" id="UP000637819">
    <property type="component" value="Chromosome"/>
</dbReference>
<keyword evidence="2" id="KW-1185">Reference proteome</keyword>